<proteinExistence type="predicted"/>
<dbReference type="AlphaFoldDB" id="A0A0G2EKB7"/>
<protein>
    <submittedName>
        <fullName evidence="1">Uncharacterized protein</fullName>
    </submittedName>
</protein>
<dbReference type="Proteomes" id="UP000053317">
    <property type="component" value="Unassembled WGS sequence"/>
</dbReference>
<name>A0A0G2EKB7_PHACM</name>
<comment type="caution">
    <text evidence="1">The sequence shown here is derived from an EMBL/GenBank/DDBJ whole genome shotgun (WGS) entry which is preliminary data.</text>
</comment>
<reference evidence="1 2" key="2">
    <citation type="submission" date="2015-05" db="EMBL/GenBank/DDBJ databases">
        <authorList>
            <person name="Morales-Cruz A."/>
            <person name="Amrine K.C."/>
            <person name="Cantu D."/>
        </authorList>
    </citation>
    <scope>NUCLEOTIDE SEQUENCE [LARGE SCALE GENOMIC DNA]</scope>
    <source>
        <strain evidence="1">UCRPC4</strain>
    </source>
</reference>
<accession>A0A0G2EKB7</accession>
<reference evidence="1 2" key="1">
    <citation type="submission" date="2015-05" db="EMBL/GenBank/DDBJ databases">
        <title>Distinctive expansion of gene families associated with plant cell wall degradation and secondary metabolism in the genomes of grapevine trunk pathogens.</title>
        <authorList>
            <person name="Lawrence D.P."/>
            <person name="Travadon R."/>
            <person name="Rolshausen P.E."/>
            <person name="Baumgartner K."/>
        </authorList>
    </citation>
    <scope>NUCLEOTIDE SEQUENCE [LARGE SCALE GENOMIC DNA]</scope>
    <source>
        <strain evidence="1">UCRPC4</strain>
    </source>
</reference>
<organism evidence="1 2">
    <name type="scientific">Phaeomoniella chlamydospora</name>
    <name type="common">Phaeoacremonium chlamydosporum</name>
    <dbReference type="NCBI Taxonomy" id="158046"/>
    <lineage>
        <taxon>Eukaryota</taxon>
        <taxon>Fungi</taxon>
        <taxon>Dikarya</taxon>
        <taxon>Ascomycota</taxon>
        <taxon>Pezizomycotina</taxon>
        <taxon>Eurotiomycetes</taxon>
        <taxon>Chaetothyriomycetidae</taxon>
        <taxon>Phaeomoniellales</taxon>
        <taxon>Phaeomoniellaceae</taxon>
        <taxon>Phaeomoniella</taxon>
    </lineage>
</organism>
<keyword evidence="2" id="KW-1185">Reference proteome</keyword>
<gene>
    <name evidence="1" type="ORF">UCRPC4_g03249</name>
</gene>
<evidence type="ECO:0000313" key="1">
    <source>
        <dbReference type="EMBL" id="KKY22631.1"/>
    </source>
</evidence>
<dbReference type="EMBL" id="LCWF01000075">
    <property type="protein sequence ID" value="KKY22631.1"/>
    <property type="molecule type" value="Genomic_DNA"/>
</dbReference>
<sequence length="305" mass="33312">MWPALGQKPHDLEVHIAQIGADARKLLRHRNQGAVPFAVLSPLLMSCIEVAKKYSQEVSKGVDIPGQTNSSTSQGQIFQPVRNAINILEEDSDHDDASHNQHTAPQMNMTSAFQHFAEEAAAFADLTPTLLQAPGTANALLQHTAVPVDPNWPDRGAKPRMVSMEKLRKIESTLTNMLATAKPNKGIPADGRHVRTWQLKSGAFSIRTASSQGIDHLVDNIKKWSDLFGQSAQIYIPTYSVKIYSIKRGSFCDANGQLMDEPSVLNALINTGGPTTPYLLPGSVSAMTTTMTKTCLIDHILKRIL</sequence>
<evidence type="ECO:0000313" key="2">
    <source>
        <dbReference type="Proteomes" id="UP000053317"/>
    </source>
</evidence>